<dbReference type="PANTHER" id="PTHR44329">
    <property type="entry name" value="SERINE/THREONINE-PROTEIN KINASE TNNI3K-RELATED"/>
    <property type="match status" value="1"/>
</dbReference>
<dbReference type="AlphaFoldDB" id="A0AAD5YR22"/>
<protein>
    <recommendedName>
        <fullName evidence="1">Protein kinase domain-containing protein</fullName>
    </recommendedName>
</protein>
<dbReference type="GO" id="GO:0004674">
    <property type="term" value="F:protein serine/threonine kinase activity"/>
    <property type="evidence" value="ECO:0007669"/>
    <property type="project" value="TreeGrafter"/>
</dbReference>
<dbReference type="InterPro" id="IPR051681">
    <property type="entry name" value="Ser/Thr_Kinases-Pseudokinases"/>
</dbReference>
<proteinExistence type="predicted"/>
<evidence type="ECO:0000313" key="3">
    <source>
        <dbReference type="Proteomes" id="UP001213000"/>
    </source>
</evidence>
<dbReference type="InterPro" id="IPR011009">
    <property type="entry name" value="Kinase-like_dom_sf"/>
</dbReference>
<sequence>MAAHPGHETPSTGLDTPNESEVFATLCHLVSRIDAEDRMQEVIKKAQDLERGDLQLLVDCLSMSIDKNAAPLKCRSYVWRSLIKIASTAKVFAQNHTLDSACLVREAGSPPSIYNISGKASLRVKVLRKIENSQPHYNESLVSWSHIYHSNVIPVYSVFLDNGINPSLVSPDFTYGNICNYIQEHPEASRILLVCDIASGLSYLHEHNLVHGGLYPDCVLVSDEGRALIANVDVTSNSRDSDSLSIRYSAPELVGEDDGVQPTQASDMWSFACLCYEVHFESTRNCVPWLTLYLRLYPERSPTSKLLRSSEF</sequence>
<dbReference type="InterPro" id="IPR001245">
    <property type="entry name" value="Ser-Thr/Tyr_kinase_cat_dom"/>
</dbReference>
<dbReference type="Pfam" id="PF07714">
    <property type="entry name" value="PK_Tyr_Ser-Thr"/>
    <property type="match status" value="1"/>
</dbReference>
<gene>
    <name evidence="2" type="ORF">NP233_g5321</name>
</gene>
<accession>A0AAD5YR22</accession>
<dbReference type="SUPFAM" id="SSF56112">
    <property type="entry name" value="Protein kinase-like (PK-like)"/>
    <property type="match status" value="1"/>
</dbReference>
<name>A0AAD5YR22_9AGAR</name>
<dbReference type="EMBL" id="JANIEX010000310">
    <property type="protein sequence ID" value="KAJ3569036.1"/>
    <property type="molecule type" value="Genomic_DNA"/>
</dbReference>
<keyword evidence="3" id="KW-1185">Reference proteome</keyword>
<evidence type="ECO:0000313" key="2">
    <source>
        <dbReference type="EMBL" id="KAJ3569036.1"/>
    </source>
</evidence>
<reference evidence="2" key="1">
    <citation type="submission" date="2022-07" db="EMBL/GenBank/DDBJ databases">
        <title>Genome Sequence of Leucocoprinus birnbaumii.</title>
        <authorList>
            <person name="Buettner E."/>
        </authorList>
    </citation>
    <scope>NUCLEOTIDE SEQUENCE</scope>
    <source>
        <strain evidence="2">VT141</strain>
    </source>
</reference>
<dbReference type="InterPro" id="IPR000719">
    <property type="entry name" value="Prot_kinase_dom"/>
</dbReference>
<dbReference type="GO" id="GO:0005524">
    <property type="term" value="F:ATP binding"/>
    <property type="evidence" value="ECO:0007669"/>
    <property type="project" value="InterPro"/>
</dbReference>
<dbReference type="Proteomes" id="UP001213000">
    <property type="component" value="Unassembled WGS sequence"/>
</dbReference>
<dbReference type="Gene3D" id="1.10.510.10">
    <property type="entry name" value="Transferase(Phosphotransferase) domain 1"/>
    <property type="match status" value="1"/>
</dbReference>
<dbReference type="PROSITE" id="PS50011">
    <property type="entry name" value="PROTEIN_KINASE_DOM"/>
    <property type="match status" value="1"/>
</dbReference>
<feature type="domain" description="Protein kinase" evidence="1">
    <location>
        <begin position="77"/>
        <end position="312"/>
    </location>
</feature>
<comment type="caution">
    <text evidence="2">The sequence shown here is derived from an EMBL/GenBank/DDBJ whole genome shotgun (WGS) entry which is preliminary data.</text>
</comment>
<dbReference type="SMART" id="SM00220">
    <property type="entry name" value="S_TKc"/>
    <property type="match status" value="1"/>
</dbReference>
<organism evidence="2 3">
    <name type="scientific">Leucocoprinus birnbaumii</name>
    <dbReference type="NCBI Taxonomy" id="56174"/>
    <lineage>
        <taxon>Eukaryota</taxon>
        <taxon>Fungi</taxon>
        <taxon>Dikarya</taxon>
        <taxon>Basidiomycota</taxon>
        <taxon>Agaricomycotina</taxon>
        <taxon>Agaricomycetes</taxon>
        <taxon>Agaricomycetidae</taxon>
        <taxon>Agaricales</taxon>
        <taxon>Agaricineae</taxon>
        <taxon>Agaricaceae</taxon>
        <taxon>Leucocoprinus</taxon>
    </lineage>
</organism>
<evidence type="ECO:0000259" key="1">
    <source>
        <dbReference type="PROSITE" id="PS50011"/>
    </source>
</evidence>